<dbReference type="InterPro" id="IPR058677">
    <property type="entry name" value="ORF4_N"/>
</dbReference>
<reference evidence="3" key="1">
    <citation type="submission" date="2016-10" db="EMBL/GenBank/DDBJ databases">
        <authorList>
            <person name="Varghese N."/>
            <person name="Submissions S."/>
        </authorList>
    </citation>
    <scope>NUCLEOTIDE SEQUENCE [LARGE SCALE GENOMIC DNA]</scope>
    <source>
        <strain evidence="3">CGMCC 1.10121</strain>
    </source>
</reference>
<proteinExistence type="predicted"/>
<dbReference type="EMBL" id="FODV01000009">
    <property type="protein sequence ID" value="SEO96137.1"/>
    <property type="molecule type" value="Genomic_DNA"/>
</dbReference>
<dbReference type="Proteomes" id="UP000199126">
    <property type="component" value="Unassembled WGS sequence"/>
</dbReference>
<feature type="domain" description="Envelope protein N-terminal" evidence="1">
    <location>
        <begin position="63"/>
        <end position="355"/>
    </location>
</feature>
<sequence length="518" mass="55934">MSGNSLKSAFSVVLALLVVSQGLIAPVSAASSDYDSQCSDMDALIYDAWTYGNWLADADNPCSKQYQVNSAITDMKESDQEQTKTDIYAAASSQKAASEVGATVSDNYINSSKTVAWSKAEIALAEAYDNGSTESVAESDAKTAVEDYYSVQEMNQIKQWNATISAADTAENTSDMENISDDYVSIRYSYDSQTYTAENWSVVTRSVTLANGTSADVKAVKTTDTQTTSDIVIGPNGPIVHDGDVQTESWSTSADTTNHVVWGIRVSPPDSSYDKLKFVEFADYEKSWDRINQSNADLKNELGPFATSTYDAYQNGEIESQDVLSKNTRMMEYGTDGRASNASMYDSVAALSAMGVDTPNLNGTGMMTVSHNGQETTGMLMAHNAPDDQWRVGKTYNASNISGPVYVASSDGKEVALNGEFEIVSMTNTDGEQIASVDTTQYDYQIADTSEYTSLLDEMAELRQEIEEREPDTTTGGSSGGLLDDLINEYGKSAVVGFAIVGLVGILVLKQLLDLYTP</sequence>
<organism evidence="2 3">
    <name type="scientific">Halogranum amylolyticum</name>
    <dbReference type="NCBI Taxonomy" id="660520"/>
    <lineage>
        <taxon>Archaea</taxon>
        <taxon>Methanobacteriati</taxon>
        <taxon>Methanobacteriota</taxon>
        <taxon>Stenosarchaea group</taxon>
        <taxon>Halobacteria</taxon>
        <taxon>Halobacteriales</taxon>
        <taxon>Haloferacaceae</taxon>
    </lineage>
</organism>
<dbReference type="AlphaFoldDB" id="A0A1H8TZ10"/>
<name>A0A1H8TZ10_9EURY</name>
<evidence type="ECO:0000259" key="1">
    <source>
        <dbReference type="Pfam" id="PF26255"/>
    </source>
</evidence>
<keyword evidence="3" id="KW-1185">Reference proteome</keyword>
<accession>A0A1H8TZ10</accession>
<dbReference type="Pfam" id="PF26255">
    <property type="entry name" value="Viral_env_HRPV"/>
    <property type="match status" value="1"/>
</dbReference>
<evidence type="ECO:0000313" key="3">
    <source>
        <dbReference type="Proteomes" id="UP000199126"/>
    </source>
</evidence>
<gene>
    <name evidence="2" type="ORF">SAMN04487948_10910</name>
</gene>
<protein>
    <recommendedName>
        <fullName evidence="1">Envelope protein N-terminal domain-containing protein</fullName>
    </recommendedName>
</protein>
<evidence type="ECO:0000313" key="2">
    <source>
        <dbReference type="EMBL" id="SEO96137.1"/>
    </source>
</evidence>